<evidence type="ECO:0000256" key="6">
    <source>
        <dbReference type="ARBA" id="ARBA00022989"/>
    </source>
</evidence>
<keyword evidence="5 9" id="KW-0653">Protein transport</keyword>
<name>A0ABV6C331_9ACTN</name>
<evidence type="ECO:0000256" key="7">
    <source>
        <dbReference type="ARBA" id="ARBA00023010"/>
    </source>
</evidence>
<dbReference type="PANTHER" id="PTHR33910:SF1">
    <property type="entry name" value="PROTEIN TRANSLOCASE SUBUNIT SECE"/>
    <property type="match status" value="1"/>
</dbReference>
<dbReference type="NCBIfam" id="TIGR00964">
    <property type="entry name" value="secE_bact"/>
    <property type="match status" value="1"/>
</dbReference>
<dbReference type="InterPro" id="IPR001901">
    <property type="entry name" value="Translocase_SecE/Sec61-g"/>
</dbReference>
<comment type="caution">
    <text evidence="10">The sequence shown here is derived from an EMBL/GenBank/DDBJ whole genome shotgun (WGS) entry which is preliminary data.</text>
</comment>
<keyword evidence="8 9" id="KW-0472">Membrane</keyword>
<protein>
    <recommendedName>
        <fullName evidence="9">Protein translocase subunit SecE</fullName>
    </recommendedName>
</protein>
<keyword evidence="6 9" id="KW-1133">Transmembrane helix</keyword>
<evidence type="ECO:0000256" key="1">
    <source>
        <dbReference type="ARBA" id="ARBA00004370"/>
    </source>
</evidence>
<gene>
    <name evidence="9 10" type="primary">secE</name>
    <name evidence="10" type="ORF">ACFFRE_04380</name>
</gene>
<dbReference type="Gene3D" id="1.20.5.1030">
    <property type="entry name" value="Preprotein translocase secy subunit"/>
    <property type="match status" value="1"/>
</dbReference>
<reference evidence="10 11" key="1">
    <citation type="submission" date="2024-09" db="EMBL/GenBank/DDBJ databases">
        <authorList>
            <person name="Sun Q."/>
            <person name="Mori K."/>
        </authorList>
    </citation>
    <scope>NUCLEOTIDE SEQUENCE [LARGE SCALE GENOMIC DNA]</scope>
    <source>
        <strain evidence="10 11">JCM 15389</strain>
    </source>
</reference>
<keyword evidence="4 9" id="KW-0812">Transmembrane</keyword>
<evidence type="ECO:0000256" key="9">
    <source>
        <dbReference type="HAMAP-Rule" id="MF_00422"/>
    </source>
</evidence>
<dbReference type="EMBL" id="JBHLYQ010000029">
    <property type="protein sequence ID" value="MFC0081392.1"/>
    <property type="molecule type" value="Genomic_DNA"/>
</dbReference>
<dbReference type="InterPro" id="IPR005807">
    <property type="entry name" value="SecE_bac"/>
</dbReference>
<keyword evidence="3 9" id="KW-1003">Cell membrane</keyword>
<comment type="function">
    <text evidence="9">Essential subunit of the Sec protein translocation channel SecYEG. Clamps together the 2 halves of SecY. May contact the channel plug during translocation.</text>
</comment>
<proteinExistence type="inferred from homology"/>
<keyword evidence="7 9" id="KW-0811">Translocation</keyword>
<dbReference type="PANTHER" id="PTHR33910">
    <property type="entry name" value="PROTEIN TRANSLOCASE SUBUNIT SECE"/>
    <property type="match status" value="1"/>
</dbReference>
<comment type="similarity">
    <text evidence="9">Belongs to the SecE/SEC61-gamma family.</text>
</comment>
<evidence type="ECO:0000256" key="8">
    <source>
        <dbReference type="ARBA" id="ARBA00023136"/>
    </source>
</evidence>
<evidence type="ECO:0000313" key="10">
    <source>
        <dbReference type="EMBL" id="MFC0081392.1"/>
    </source>
</evidence>
<organism evidence="10 11">
    <name type="scientific">Aciditerrimonas ferrireducens</name>
    <dbReference type="NCBI Taxonomy" id="667306"/>
    <lineage>
        <taxon>Bacteria</taxon>
        <taxon>Bacillati</taxon>
        <taxon>Actinomycetota</taxon>
        <taxon>Acidimicrobiia</taxon>
        <taxon>Acidimicrobiales</taxon>
        <taxon>Acidimicrobiaceae</taxon>
        <taxon>Aciditerrimonas</taxon>
    </lineage>
</organism>
<keyword evidence="11" id="KW-1185">Reference proteome</keyword>
<evidence type="ECO:0000256" key="4">
    <source>
        <dbReference type="ARBA" id="ARBA00022692"/>
    </source>
</evidence>
<dbReference type="HAMAP" id="MF_00422">
    <property type="entry name" value="SecE"/>
    <property type="match status" value="1"/>
</dbReference>
<evidence type="ECO:0000256" key="2">
    <source>
        <dbReference type="ARBA" id="ARBA00022448"/>
    </source>
</evidence>
<dbReference type="Proteomes" id="UP001589788">
    <property type="component" value="Unassembled WGS sequence"/>
</dbReference>
<feature type="transmembrane region" description="Helical" evidence="9">
    <location>
        <begin position="47"/>
        <end position="72"/>
    </location>
</feature>
<evidence type="ECO:0000256" key="3">
    <source>
        <dbReference type="ARBA" id="ARBA00022475"/>
    </source>
</evidence>
<evidence type="ECO:0000256" key="5">
    <source>
        <dbReference type="ARBA" id="ARBA00022927"/>
    </source>
</evidence>
<dbReference type="InterPro" id="IPR038379">
    <property type="entry name" value="SecE_sf"/>
</dbReference>
<keyword evidence="2 9" id="KW-0813">Transport</keyword>
<sequence length="82" mass="8822">MAAGQRAAVRGEVDHPQGLSLPARVVEFGREIRAELRQVAWPSRSEVVNSATVVIVTLVVLVAAIFGLNWLFSHAVTFLLGA</sequence>
<comment type="subunit">
    <text evidence="9">Component of the Sec protein translocase complex. Heterotrimer consisting of SecY, SecE and SecG subunits. The heterotrimers can form oligomers, although 1 heterotrimer is thought to be able to translocate proteins. Interacts with the ribosome. Interacts with SecDF, and other proteins may be involved. Interacts with SecA.</text>
</comment>
<dbReference type="Pfam" id="PF00584">
    <property type="entry name" value="SecE"/>
    <property type="match status" value="1"/>
</dbReference>
<comment type="subcellular location">
    <subcellularLocation>
        <location evidence="9">Cell membrane</location>
        <topology evidence="9">Single-pass membrane protein</topology>
    </subcellularLocation>
    <subcellularLocation>
        <location evidence="1">Membrane</location>
    </subcellularLocation>
</comment>
<dbReference type="RefSeq" id="WP_377788598.1">
    <property type="nucleotide sequence ID" value="NZ_JBHLYQ010000029.1"/>
</dbReference>
<evidence type="ECO:0000313" key="11">
    <source>
        <dbReference type="Proteomes" id="UP001589788"/>
    </source>
</evidence>
<accession>A0ABV6C331</accession>